<dbReference type="RefSeq" id="WP_130601655.1">
    <property type="nucleotide sequence ID" value="NZ_CP036200.1"/>
</dbReference>
<dbReference type="InterPro" id="IPR000629">
    <property type="entry name" value="RNA-helicase_DEAD-box_CS"/>
</dbReference>
<evidence type="ECO:0000256" key="6">
    <source>
        <dbReference type="PROSITE-ProRule" id="PRU00552"/>
    </source>
</evidence>
<keyword evidence="1 7" id="KW-0547">Nucleotide-binding</keyword>
<gene>
    <name evidence="12" type="ORF">EXU30_15920</name>
</gene>
<dbReference type="AlphaFoldDB" id="A0A411PKE7"/>
<dbReference type="InterPro" id="IPR014014">
    <property type="entry name" value="RNA_helicase_DEAD_Q_motif"/>
</dbReference>
<keyword evidence="2 7" id="KW-0378">Hydrolase</keyword>
<dbReference type="SUPFAM" id="SSF52540">
    <property type="entry name" value="P-loop containing nucleoside triphosphate hydrolases"/>
    <property type="match status" value="1"/>
</dbReference>
<feature type="short sequence motif" description="Q motif" evidence="6">
    <location>
        <begin position="7"/>
        <end position="35"/>
    </location>
</feature>
<dbReference type="GO" id="GO:0003676">
    <property type="term" value="F:nucleic acid binding"/>
    <property type="evidence" value="ECO:0007669"/>
    <property type="project" value="InterPro"/>
</dbReference>
<name>A0A411PKE7_9GAMM</name>
<dbReference type="Pfam" id="PF00270">
    <property type="entry name" value="DEAD"/>
    <property type="match status" value="1"/>
</dbReference>
<dbReference type="PANTHER" id="PTHR47959">
    <property type="entry name" value="ATP-DEPENDENT RNA HELICASE RHLE-RELATED"/>
    <property type="match status" value="1"/>
</dbReference>
<dbReference type="KEGG" id="smai:EXU30_15920"/>
<evidence type="ECO:0000256" key="8">
    <source>
        <dbReference type="SAM" id="MobiDB-lite"/>
    </source>
</evidence>
<evidence type="ECO:0000256" key="1">
    <source>
        <dbReference type="ARBA" id="ARBA00022741"/>
    </source>
</evidence>
<evidence type="ECO:0000313" key="12">
    <source>
        <dbReference type="EMBL" id="QBF83991.1"/>
    </source>
</evidence>
<accession>A0A411PKE7</accession>
<feature type="domain" description="Helicase C-terminal" evidence="10">
    <location>
        <begin position="232"/>
        <end position="394"/>
    </location>
</feature>
<evidence type="ECO:0000259" key="9">
    <source>
        <dbReference type="PROSITE" id="PS51192"/>
    </source>
</evidence>
<feature type="domain" description="DEAD-box RNA helicase Q" evidence="11">
    <location>
        <begin position="7"/>
        <end position="35"/>
    </location>
</feature>
<dbReference type="Proteomes" id="UP000291106">
    <property type="component" value="Chromosome"/>
</dbReference>
<evidence type="ECO:0000259" key="10">
    <source>
        <dbReference type="PROSITE" id="PS51194"/>
    </source>
</evidence>
<dbReference type="EMBL" id="CP036200">
    <property type="protein sequence ID" value="QBF83991.1"/>
    <property type="molecule type" value="Genomic_DNA"/>
</dbReference>
<evidence type="ECO:0000313" key="13">
    <source>
        <dbReference type="Proteomes" id="UP000291106"/>
    </source>
</evidence>
<dbReference type="InterPro" id="IPR011545">
    <property type="entry name" value="DEAD/DEAH_box_helicase_dom"/>
</dbReference>
<dbReference type="InterPro" id="IPR014001">
    <property type="entry name" value="Helicase_ATP-bd"/>
</dbReference>
<dbReference type="SMART" id="SM00487">
    <property type="entry name" value="DEXDc"/>
    <property type="match status" value="1"/>
</dbReference>
<dbReference type="PROSITE" id="PS00039">
    <property type="entry name" value="DEAD_ATP_HELICASE"/>
    <property type="match status" value="1"/>
</dbReference>
<organism evidence="12 13">
    <name type="scientific">Shewanella maritima</name>
    <dbReference type="NCBI Taxonomy" id="2520507"/>
    <lineage>
        <taxon>Bacteria</taxon>
        <taxon>Pseudomonadati</taxon>
        <taxon>Pseudomonadota</taxon>
        <taxon>Gammaproteobacteria</taxon>
        <taxon>Alteromonadales</taxon>
        <taxon>Shewanellaceae</taxon>
        <taxon>Shewanella</taxon>
    </lineage>
</organism>
<dbReference type="InterPro" id="IPR050079">
    <property type="entry name" value="DEAD_box_RNA_helicase"/>
</dbReference>
<sequence length="433" mass="47098">MTSAPANCFADFQLPSSLVERLAQLEYKTPTPVQQQAIPAMLSGKDLLVGANTGSGKTAAFALPIITRHITGELTNGKSCQPQGKGNLVSTLVLVPTRELAKQVADNFVAYAQNLERKIKVVCVFGGVSANPQMLALRGGADVVVATPGRLLDLVSSNALKLDKVKHLILDEADRLLSLGFTDELGNILKLLPKTKQTGLFSATFPDEVIALANSLLNEPTTLFLQSAEQSTLVQRVMTVNKDKKTALLAHLIKENSWRQVLIFASAKKTCNNLAQKLAKRGITAQVFHGDQAQGARTRVLDGFKQGEIDVLIATDIAARGIDIEKLPVVINFELPRSPADYMHRIGRSGRAGEVGLAVSLISHDEYHHFKVIEKKNKIRLEREQVAGFEADENLEVEPVDKPMAKPAGTGKKKRKKVPQANENIWSQAKPKS</sequence>
<evidence type="ECO:0000256" key="2">
    <source>
        <dbReference type="ARBA" id="ARBA00022801"/>
    </source>
</evidence>
<dbReference type="GO" id="GO:0003724">
    <property type="term" value="F:RNA helicase activity"/>
    <property type="evidence" value="ECO:0007669"/>
    <property type="project" value="InterPro"/>
</dbReference>
<dbReference type="CDD" id="cd00268">
    <property type="entry name" value="DEADc"/>
    <property type="match status" value="1"/>
</dbReference>
<keyword evidence="13" id="KW-1185">Reference proteome</keyword>
<feature type="domain" description="Helicase ATP-binding" evidence="9">
    <location>
        <begin position="38"/>
        <end position="223"/>
    </location>
</feature>
<keyword evidence="3 7" id="KW-0347">Helicase</keyword>
<reference evidence="12 13" key="1">
    <citation type="submission" date="2019-02" db="EMBL/GenBank/DDBJ databases">
        <title>Shewanella sp. D4-2 isolated from Dokdo Island.</title>
        <authorList>
            <person name="Baek K."/>
        </authorList>
    </citation>
    <scope>NUCLEOTIDE SEQUENCE [LARGE SCALE GENOMIC DNA]</scope>
    <source>
        <strain evidence="12 13">D4-2</strain>
    </source>
</reference>
<comment type="similarity">
    <text evidence="5 7">Belongs to the DEAD box helicase family.</text>
</comment>
<dbReference type="GO" id="GO:0005524">
    <property type="term" value="F:ATP binding"/>
    <property type="evidence" value="ECO:0007669"/>
    <property type="project" value="UniProtKB-KW"/>
</dbReference>
<evidence type="ECO:0000256" key="4">
    <source>
        <dbReference type="ARBA" id="ARBA00022840"/>
    </source>
</evidence>
<dbReference type="InterPro" id="IPR001650">
    <property type="entry name" value="Helicase_C-like"/>
</dbReference>
<dbReference type="PROSITE" id="PS51195">
    <property type="entry name" value="Q_MOTIF"/>
    <property type="match status" value="1"/>
</dbReference>
<dbReference type="SMART" id="SM00490">
    <property type="entry name" value="HELICc"/>
    <property type="match status" value="1"/>
</dbReference>
<dbReference type="PROSITE" id="PS51192">
    <property type="entry name" value="HELICASE_ATP_BIND_1"/>
    <property type="match status" value="1"/>
</dbReference>
<feature type="region of interest" description="Disordered" evidence="8">
    <location>
        <begin position="392"/>
        <end position="433"/>
    </location>
</feature>
<evidence type="ECO:0000259" key="11">
    <source>
        <dbReference type="PROSITE" id="PS51195"/>
    </source>
</evidence>
<dbReference type="OrthoDB" id="8520957at2"/>
<dbReference type="GO" id="GO:0016787">
    <property type="term" value="F:hydrolase activity"/>
    <property type="evidence" value="ECO:0007669"/>
    <property type="project" value="UniProtKB-KW"/>
</dbReference>
<dbReference type="Pfam" id="PF00271">
    <property type="entry name" value="Helicase_C"/>
    <property type="match status" value="1"/>
</dbReference>
<dbReference type="PANTHER" id="PTHR47959:SF13">
    <property type="entry name" value="ATP-DEPENDENT RNA HELICASE RHLE"/>
    <property type="match status" value="1"/>
</dbReference>
<dbReference type="PROSITE" id="PS51194">
    <property type="entry name" value="HELICASE_CTER"/>
    <property type="match status" value="1"/>
</dbReference>
<dbReference type="Gene3D" id="3.40.50.300">
    <property type="entry name" value="P-loop containing nucleotide triphosphate hydrolases"/>
    <property type="match status" value="2"/>
</dbReference>
<dbReference type="InterPro" id="IPR044742">
    <property type="entry name" value="DEAD/DEAH_RhlB"/>
</dbReference>
<evidence type="ECO:0000256" key="3">
    <source>
        <dbReference type="ARBA" id="ARBA00022806"/>
    </source>
</evidence>
<dbReference type="InterPro" id="IPR027417">
    <property type="entry name" value="P-loop_NTPase"/>
</dbReference>
<keyword evidence="4 7" id="KW-0067">ATP-binding</keyword>
<evidence type="ECO:0000256" key="7">
    <source>
        <dbReference type="RuleBase" id="RU000492"/>
    </source>
</evidence>
<evidence type="ECO:0000256" key="5">
    <source>
        <dbReference type="ARBA" id="ARBA00038437"/>
    </source>
</evidence>
<dbReference type="GO" id="GO:0005829">
    <property type="term" value="C:cytosol"/>
    <property type="evidence" value="ECO:0007669"/>
    <property type="project" value="TreeGrafter"/>
</dbReference>
<protein>
    <submittedName>
        <fullName evidence="12">DEAD/DEAH box helicase</fullName>
    </submittedName>
</protein>
<proteinExistence type="inferred from homology"/>
<dbReference type="CDD" id="cd18787">
    <property type="entry name" value="SF2_C_DEAD"/>
    <property type="match status" value="1"/>
</dbReference>